<feature type="binding site" evidence="4">
    <location>
        <position position="65"/>
    </location>
    <ligand>
        <name>Mg(2+)</name>
        <dbReference type="ChEBI" id="CHEBI:18420"/>
    </ligand>
</feature>
<sequence length="339" mass="37652">MTVSGVGVKRGSCNMASLRKATVISVQRGLHGSKNTTEHSRQQPKELTKKLWSELLPRLEYVLSDCDGVLWHSNLVVSGARDTFRKLREYGLKVGFVTNNSTKSKAGLLDKFKQMNFQITPREIFCVNNLTASYLQSRKVKGRVYMLGTEALQNELEGAGLRCNPPGPDLADGHPQSWLDMKMDTDVEAVVLGFDYHFSMAKVCRACTYLARPNCHFIASEADVRVFEKNSSGIVLPSTGAILAAIEAAAGRRAVIIGKPSTTMIEMIRREYPEIRSDNTLFIGDYLHTDIAFGAKNGFTTLLVETGMHSRHDLTQVKDSSLKPTFYTKSIADIFAFMQ</sequence>
<organism evidence="5 6">
    <name type="scientific">Varroa destructor</name>
    <name type="common">Honeybee mite</name>
    <dbReference type="NCBI Taxonomy" id="109461"/>
    <lineage>
        <taxon>Eukaryota</taxon>
        <taxon>Metazoa</taxon>
        <taxon>Ecdysozoa</taxon>
        <taxon>Arthropoda</taxon>
        <taxon>Chelicerata</taxon>
        <taxon>Arachnida</taxon>
        <taxon>Acari</taxon>
        <taxon>Parasitiformes</taxon>
        <taxon>Mesostigmata</taxon>
        <taxon>Gamasina</taxon>
        <taxon>Dermanyssoidea</taxon>
        <taxon>Varroidae</taxon>
        <taxon>Varroa</taxon>
    </lineage>
</organism>
<dbReference type="Pfam" id="PF13344">
    <property type="entry name" value="Hydrolase_6"/>
    <property type="match status" value="1"/>
</dbReference>
<dbReference type="GO" id="GO:0046872">
    <property type="term" value="F:metal ion binding"/>
    <property type="evidence" value="ECO:0007669"/>
    <property type="project" value="UniProtKB-KW"/>
</dbReference>
<dbReference type="GO" id="GO:0016791">
    <property type="term" value="F:phosphatase activity"/>
    <property type="evidence" value="ECO:0007669"/>
    <property type="project" value="InterPro"/>
</dbReference>
<dbReference type="NCBIfam" id="TIGR01460">
    <property type="entry name" value="HAD-SF-IIA"/>
    <property type="match status" value="1"/>
</dbReference>
<feature type="active site" description="Proton donor" evidence="2">
    <location>
        <position position="67"/>
    </location>
</feature>
<keyword evidence="4" id="KW-0460">Magnesium</keyword>
<dbReference type="InterPro" id="IPR006349">
    <property type="entry name" value="PGP_euk"/>
</dbReference>
<feature type="binding site" evidence="4">
    <location>
        <position position="285"/>
    </location>
    <ligand>
        <name>Mg(2+)</name>
        <dbReference type="ChEBI" id="CHEBI:18420"/>
    </ligand>
</feature>
<dbReference type="InParanoid" id="A0A7M7JJQ8"/>
<dbReference type="InterPro" id="IPR023214">
    <property type="entry name" value="HAD_sf"/>
</dbReference>
<dbReference type="NCBIfam" id="TIGR01452">
    <property type="entry name" value="PGP_euk"/>
    <property type="match status" value="1"/>
</dbReference>
<evidence type="ECO:0000313" key="5">
    <source>
        <dbReference type="EnsemblMetazoa" id="XP_022653246"/>
    </source>
</evidence>
<dbReference type="GeneID" id="111246989"/>
<feature type="active site" description="Nucleophile" evidence="2">
    <location>
        <position position="65"/>
    </location>
</feature>
<evidence type="ECO:0000256" key="4">
    <source>
        <dbReference type="PIRSR" id="PIRSR000915-3"/>
    </source>
</evidence>
<dbReference type="FunCoup" id="A0A7M7JJQ8">
    <property type="interactions" value="1069"/>
</dbReference>
<evidence type="ECO:0000313" key="6">
    <source>
        <dbReference type="Proteomes" id="UP000594260"/>
    </source>
</evidence>
<dbReference type="KEGG" id="vde:111246989"/>
<dbReference type="PANTHER" id="PTHR19288:SF93">
    <property type="entry name" value="FI11325P-RELATED"/>
    <property type="match status" value="1"/>
</dbReference>
<dbReference type="Proteomes" id="UP000594260">
    <property type="component" value="Unplaced"/>
</dbReference>
<dbReference type="EnsemblMetazoa" id="XM_022797484">
    <property type="protein sequence ID" value="XP_022653219"/>
    <property type="gene ID" value="LOC111246989"/>
</dbReference>
<proteinExistence type="predicted"/>
<dbReference type="RefSeq" id="XP_022653219.1">
    <property type="nucleotide sequence ID" value="XM_022797484.1"/>
</dbReference>
<dbReference type="OrthoDB" id="413953at2759"/>
<dbReference type="RefSeq" id="XP_022653228.1">
    <property type="nucleotide sequence ID" value="XM_022797493.1"/>
</dbReference>
<dbReference type="InterPro" id="IPR036412">
    <property type="entry name" value="HAD-like_sf"/>
</dbReference>
<dbReference type="Pfam" id="PF13242">
    <property type="entry name" value="Hydrolase_like"/>
    <property type="match status" value="1"/>
</dbReference>
<evidence type="ECO:0008006" key="7">
    <source>
        <dbReference type="Google" id="ProtNLM"/>
    </source>
</evidence>
<keyword evidence="4" id="KW-0479">Metal-binding</keyword>
<name>A0A7M7JJQ8_VARDE</name>
<dbReference type="EnsemblMetazoa" id="XM_022797501">
    <property type="protein sequence ID" value="XP_022653236"/>
    <property type="gene ID" value="LOC111246989"/>
</dbReference>
<dbReference type="RefSeq" id="XP_022653236.1">
    <property type="nucleotide sequence ID" value="XM_022797501.1"/>
</dbReference>
<accession>A0A7M7JJQ8</accession>
<dbReference type="AlphaFoldDB" id="A0A7M7JJQ8"/>
<evidence type="ECO:0000256" key="3">
    <source>
        <dbReference type="PIRSR" id="PIRSR000915-2"/>
    </source>
</evidence>
<keyword evidence="6" id="KW-1185">Reference proteome</keyword>
<dbReference type="SUPFAM" id="SSF56784">
    <property type="entry name" value="HAD-like"/>
    <property type="match status" value="1"/>
</dbReference>
<dbReference type="InterPro" id="IPR006357">
    <property type="entry name" value="HAD-SF_hydro_IIA"/>
</dbReference>
<dbReference type="EnsemblMetazoa" id="XM_022797493">
    <property type="protein sequence ID" value="XP_022653228"/>
    <property type="gene ID" value="LOC111246989"/>
</dbReference>
<dbReference type="GO" id="GO:0005737">
    <property type="term" value="C:cytoplasm"/>
    <property type="evidence" value="ECO:0007669"/>
    <property type="project" value="TreeGrafter"/>
</dbReference>
<reference evidence="5" key="1">
    <citation type="submission" date="2021-01" db="UniProtKB">
        <authorList>
            <consortium name="EnsemblMetazoa"/>
        </authorList>
    </citation>
    <scope>IDENTIFICATION</scope>
</reference>
<dbReference type="EnsemblMetazoa" id="XM_022797511">
    <property type="protein sequence ID" value="XP_022653246"/>
    <property type="gene ID" value="LOC111246989"/>
</dbReference>
<dbReference type="Gene3D" id="3.40.50.1000">
    <property type="entry name" value="HAD superfamily/HAD-like"/>
    <property type="match status" value="2"/>
</dbReference>
<evidence type="ECO:0000256" key="1">
    <source>
        <dbReference type="ARBA" id="ARBA00022801"/>
    </source>
</evidence>
<dbReference type="PANTHER" id="PTHR19288">
    <property type="entry name" value="4-NITROPHENYLPHOSPHATASE-RELATED"/>
    <property type="match status" value="1"/>
</dbReference>
<protein>
    <recommendedName>
        <fullName evidence="7">4-nitrophenylphosphatase</fullName>
    </recommendedName>
</protein>
<dbReference type="OMA" id="INESRTM"/>
<keyword evidence="1" id="KW-0378">Hydrolase</keyword>
<feature type="binding site" evidence="4">
    <location>
        <position position="67"/>
    </location>
    <ligand>
        <name>Mg(2+)</name>
        <dbReference type="ChEBI" id="CHEBI:18420"/>
    </ligand>
</feature>
<dbReference type="EnsemblMetazoa" id="XM_022797517">
    <property type="protein sequence ID" value="XP_022653252"/>
    <property type="gene ID" value="LOC111246989"/>
</dbReference>
<dbReference type="RefSeq" id="XP_022653252.1">
    <property type="nucleotide sequence ID" value="XM_022797517.1"/>
</dbReference>
<comment type="cofactor">
    <cofactor evidence="4">
        <name>Mg(2+)</name>
        <dbReference type="ChEBI" id="CHEBI:18420"/>
    </cofactor>
    <text evidence="4">Divalent metal ions. Mg(2+) is the most effective.</text>
</comment>
<feature type="binding site" evidence="3">
    <location>
        <position position="259"/>
    </location>
    <ligand>
        <name>substrate</name>
    </ligand>
</feature>
<evidence type="ECO:0000256" key="2">
    <source>
        <dbReference type="PIRSR" id="PIRSR000915-1"/>
    </source>
</evidence>
<dbReference type="PIRSF" id="PIRSF000915">
    <property type="entry name" value="PGP-type_phosphatase"/>
    <property type="match status" value="1"/>
</dbReference>
<dbReference type="RefSeq" id="XP_022653246.1">
    <property type="nucleotide sequence ID" value="XM_022797511.1"/>
</dbReference>